<gene>
    <name evidence="2" type="ORF">MKZ38_007968</name>
</gene>
<organism evidence="2 3">
    <name type="scientific">Zalerion maritima</name>
    <dbReference type="NCBI Taxonomy" id="339359"/>
    <lineage>
        <taxon>Eukaryota</taxon>
        <taxon>Fungi</taxon>
        <taxon>Dikarya</taxon>
        <taxon>Ascomycota</taxon>
        <taxon>Pezizomycotina</taxon>
        <taxon>Sordariomycetes</taxon>
        <taxon>Lulworthiomycetidae</taxon>
        <taxon>Lulworthiales</taxon>
        <taxon>Lulworthiaceae</taxon>
        <taxon>Zalerion</taxon>
    </lineage>
</organism>
<keyword evidence="3" id="KW-1185">Reference proteome</keyword>
<feature type="compositionally biased region" description="Low complexity" evidence="1">
    <location>
        <begin position="103"/>
        <end position="114"/>
    </location>
</feature>
<dbReference type="AlphaFoldDB" id="A0AAD5RI87"/>
<evidence type="ECO:0000313" key="2">
    <source>
        <dbReference type="EMBL" id="KAJ2894051.1"/>
    </source>
</evidence>
<accession>A0AAD5RI87</accession>
<proteinExistence type="predicted"/>
<comment type="caution">
    <text evidence="2">The sequence shown here is derived from an EMBL/GenBank/DDBJ whole genome shotgun (WGS) entry which is preliminary data.</text>
</comment>
<evidence type="ECO:0000313" key="3">
    <source>
        <dbReference type="Proteomes" id="UP001201980"/>
    </source>
</evidence>
<dbReference type="Proteomes" id="UP001201980">
    <property type="component" value="Unassembled WGS sequence"/>
</dbReference>
<sequence>MLTTHQETTFDARQVKMFPPVDEAVLQSNPDFAKLYKTLTTAKLNPNGSTKQDAAQKERDAVREELHTYRLKHTKQSILVSALSSIVPEATPQPRKTIARPGSTTVSKSSKQSQPATADKQQKDLPYGLVELILLLPPILSPENTSPGATNPTPIIIQPSDLPFLFTIPPLSTLPKHIPQISSLLSSKLRTTSSQLSRIVSPSTNPSYIHRVIPSLPSLASSQSSQLASLKSQLSTSRLSGLQQTIALLALHAKILVALSKSLDAKHTIVSRYLELSAQVMSLESRLGESAATHALGSARKTVYTPQAVSALKRYSIHLRDARGRVEESIRTLEMELASYGVGVEGREQKERTMKEVARVYRDMGRQIEEVGADLDRLKGG</sequence>
<name>A0AAD5RI87_9PEZI</name>
<evidence type="ECO:0000256" key="1">
    <source>
        <dbReference type="SAM" id="MobiDB-lite"/>
    </source>
</evidence>
<protein>
    <submittedName>
        <fullName evidence="2">Uncharacterized protein</fullName>
    </submittedName>
</protein>
<reference evidence="2" key="1">
    <citation type="submission" date="2022-07" db="EMBL/GenBank/DDBJ databases">
        <title>Draft genome sequence of Zalerion maritima ATCC 34329, a (micro)plastics degrading marine fungus.</title>
        <authorList>
            <person name="Paco A."/>
            <person name="Goncalves M.F.M."/>
            <person name="Rocha-Santos T.A.P."/>
            <person name="Alves A."/>
        </authorList>
    </citation>
    <scope>NUCLEOTIDE SEQUENCE</scope>
    <source>
        <strain evidence="2">ATCC 34329</strain>
    </source>
</reference>
<dbReference type="EMBL" id="JAKWBI020000536">
    <property type="protein sequence ID" value="KAJ2894051.1"/>
    <property type="molecule type" value="Genomic_DNA"/>
</dbReference>
<feature type="region of interest" description="Disordered" evidence="1">
    <location>
        <begin position="91"/>
        <end position="122"/>
    </location>
</feature>